<keyword evidence="3" id="KW-1185">Reference proteome</keyword>
<feature type="compositionally biased region" description="Polar residues" evidence="1">
    <location>
        <begin position="1"/>
        <end position="10"/>
    </location>
</feature>
<gene>
    <name evidence="2" type="ORF">C8A00DRAFT_40881</name>
</gene>
<protein>
    <submittedName>
        <fullName evidence="2">Uncharacterized protein</fullName>
    </submittedName>
</protein>
<dbReference type="EMBL" id="MU856863">
    <property type="protein sequence ID" value="KAK4156666.1"/>
    <property type="molecule type" value="Genomic_DNA"/>
</dbReference>
<evidence type="ECO:0000313" key="2">
    <source>
        <dbReference type="EMBL" id="KAK4156666.1"/>
    </source>
</evidence>
<reference evidence="2" key="2">
    <citation type="submission" date="2023-05" db="EMBL/GenBank/DDBJ databases">
        <authorList>
            <consortium name="Lawrence Berkeley National Laboratory"/>
            <person name="Steindorff A."/>
            <person name="Hensen N."/>
            <person name="Bonometti L."/>
            <person name="Westerberg I."/>
            <person name="Brannstrom I.O."/>
            <person name="Guillou S."/>
            <person name="Cros-Aarteil S."/>
            <person name="Calhoun S."/>
            <person name="Haridas S."/>
            <person name="Kuo A."/>
            <person name="Mondo S."/>
            <person name="Pangilinan J."/>
            <person name="Riley R."/>
            <person name="Labutti K."/>
            <person name="Andreopoulos B."/>
            <person name="Lipzen A."/>
            <person name="Chen C."/>
            <person name="Yanf M."/>
            <person name="Daum C."/>
            <person name="Ng V."/>
            <person name="Clum A."/>
            <person name="Ohm R."/>
            <person name="Martin F."/>
            <person name="Silar P."/>
            <person name="Natvig D."/>
            <person name="Lalanne C."/>
            <person name="Gautier V."/>
            <person name="Ament-Velasquez S.L."/>
            <person name="Kruys A."/>
            <person name="Hutchinson M.I."/>
            <person name="Powell A.J."/>
            <person name="Barry K."/>
            <person name="Miller A.N."/>
            <person name="Grigoriev I.V."/>
            <person name="Debuchy R."/>
            <person name="Gladieux P."/>
            <person name="Thoren M.H."/>
            <person name="Johannesson H."/>
        </authorList>
    </citation>
    <scope>NUCLEOTIDE SEQUENCE</scope>
    <source>
        <strain evidence="2">CBS 538.74</strain>
    </source>
</reference>
<organism evidence="2 3">
    <name type="scientific">Chaetomidium leptoderma</name>
    <dbReference type="NCBI Taxonomy" id="669021"/>
    <lineage>
        <taxon>Eukaryota</taxon>
        <taxon>Fungi</taxon>
        <taxon>Dikarya</taxon>
        <taxon>Ascomycota</taxon>
        <taxon>Pezizomycotina</taxon>
        <taxon>Sordariomycetes</taxon>
        <taxon>Sordariomycetidae</taxon>
        <taxon>Sordariales</taxon>
        <taxon>Chaetomiaceae</taxon>
        <taxon>Chaetomidium</taxon>
    </lineage>
</organism>
<feature type="compositionally biased region" description="Polar residues" evidence="1">
    <location>
        <begin position="110"/>
        <end position="126"/>
    </location>
</feature>
<reference evidence="2" key="1">
    <citation type="journal article" date="2023" name="Mol. Phylogenet. Evol.">
        <title>Genome-scale phylogeny and comparative genomics of the fungal order Sordariales.</title>
        <authorList>
            <person name="Hensen N."/>
            <person name="Bonometti L."/>
            <person name="Westerberg I."/>
            <person name="Brannstrom I.O."/>
            <person name="Guillou S."/>
            <person name="Cros-Aarteil S."/>
            <person name="Calhoun S."/>
            <person name="Haridas S."/>
            <person name="Kuo A."/>
            <person name="Mondo S."/>
            <person name="Pangilinan J."/>
            <person name="Riley R."/>
            <person name="LaButti K."/>
            <person name="Andreopoulos B."/>
            <person name="Lipzen A."/>
            <person name="Chen C."/>
            <person name="Yan M."/>
            <person name="Daum C."/>
            <person name="Ng V."/>
            <person name="Clum A."/>
            <person name="Steindorff A."/>
            <person name="Ohm R.A."/>
            <person name="Martin F."/>
            <person name="Silar P."/>
            <person name="Natvig D.O."/>
            <person name="Lalanne C."/>
            <person name="Gautier V."/>
            <person name="Ament-Velasquez S.L."/>
            <person name="Kruys A."/>
            <person name="Hutchinson M.I."/>
            <person name="Powell A.J."/>
            <person name="Barry K."/>
            <person name="Miller A.N."/>
            <person name="Grigoriev I.V."/>
            <person name="Debuchy R."/>
            <person name="Gladieux P."/>
            <person name="Hiltunen Thoren M."/>
            <person name="Johannesson H."/>
        </authorList>
    </citation>
    <scope>NUCLEOTIDE SEQUENCE</scope>
    <source>
        <strain evidence="2">CBS 538.74</strain>
    </source>
</reference>
<sequence length="352" mass="37854">MATHLSQPSTPLGPAPRYTPEDEVELARFESSSPSTLSAPPPYDQAEPSSSAFHPTVHLQIEAPGKPWLSLPLPPRPEPIAVFALHPDDASTSAAALSTPKFTSIRPERSSGSCYLTTSPPHDETTQIPALATTTYRFGPNRPPRIRLFSPHSTPSGLSPTTLHALLSSTSHDEDNNLVEGGEQDPAAVAWDTFTITPLGLLTRAIGFRTRLGTFQWRYGSRRERHAAAAAQSQQHKGQGEVSSLLVLERVVHVAAAQTSSVPNKKKDEKVRTVVAHFLRGEGYRTPGSSGSTAGNGGRLVMDLGMWGGADFKEDGEMAVVMVVATCLLMLKREIDRRRTQQIAIMAGAAGN</sequence>
<feature type="region of interest" description="Disordered" evidence="1">
    <location>
        <begin position="96"/>
        <end position="126"/>
    </location>
</feature>
<evidence type="ECO:0000313" key="3">
    <source>
        <dbReference type="Proteomes" id="UP001302745"/>
    </source>
</evidence>
<evidence type="ECO:0000256" key="1">
    <source>
        <dbReference type="SAM" id="MobiDB-lite"/>
    </source>
</evidence>
<accession>A0AAN7A1B8</accession>
<dbReference type="Proteomes" id="UP001302745">
    <property type="component" value="Unassembled WGS sequence"/>
</dbReference>
<dbReference type="AlphaFoldDB" id="A0AAN7A1B8"/>
<feature type="region of interest" description="Disordered" evidence="1">
    <location>
        <begin position="1"/>
        <end position="51"/>
    </location>
</feature>
<proteinExistence type="predicted"/>
<name>A0AAN7A1B8_9PEZI</name>
<comment type="caution">
    <text evidence="2">The sequence shown here is derived from an EMBL/GenBank/DDBJ whole genome shotgun (WGS) entry which is preliminary data.</text>
</comment>